<comment type="similarity">
    <text evidence="1">Belongs to the isochorismatase family.</text>
</comment>
<dbReference type="Pfam" id="PF00857">
    <property type="entry name" value="Isochorismatase"/>
    <property type="match status" value="1"/>
</dbReference>
<dbReference type="SUPFAM" id="SSF52499">
    <property type="entry name" value="Isochorismatase-like hydrolases"/>
    <property type="match status" value="1"/>
</dbReference>
<organism evidence="4 5">
    <name type="scientific">Hymenoscyphus fraxineus</name>
    <dbReference type="NCBI Taxonomy" id="746836"/>
    <lineage>
        <taxon>Eukaryota</taxon>
        <taxon>Fungi</taxon>
        <taxon>Dikarya</taxon>
        <taxon>Ascomycota</taxon>
        <taxon>Pezizomycotina</taxon>
        <taxon>Leotiomycetes</taxon>
        <taxon>Helotiales</taxon>
        <taxon>Helotiaceae</taxon>
        <taxon>Hymenoscyphus</taxon>
    </lineage>
</organism>
<evidence type="ECO:0000313" key="5">
    <source>
        <dbReference type="Proteomes" id="UP000696280"/>
    </source>
</evidence>
<dbReference type="AlphaFoldDB" id="A0A9N9KNN0"/>
<dbReference type="PANTHER" id="PTHR43540">
    <property type="entry name" value="PEROXYUREIDOACRYLATE/UREIDOACRYLATE AMIDOHYDROLASE-RELATED"/>
    <property type="match status" value="1"/>
</dbReference>
<evidence type="ECO:0000259" key="3">
    <source>
        <dbReference type="Pfam" id="PF00857"/>
    </source>
</evidence>
<dbReference type="InterPro" id="IPR036380">
    <property type="entry name" value="Isochorismatase-like_sf"/>
</dbReference>
<proteinExistence type="inferred from homology"/>
<dbReference type="PANTHER" id="PTHR43540:SF9">
    <property type="entry name" value="FAMILY HYDROLASE, PUTATIVE (AFU_ORTHOLOGUE AFUA_2G08700)-RELATED"/>
    <property type="match status" value="1"/>
</dbReference>
<name>A0A9N9KNN0_9HELO</name>
<comment type="caution">
    <text evidence="4">The sequence shown here is derived from an EMBL/GenBank/DDBJ whole genome shotgun (WGS) entry which is preliminary data.</text>
</comment>
<sequence>MTPITFGPAHRQWKFQPESKTYDISGSETGEKLKIETTAGVQGTSVVLDPGKTALVIVDMQNYFLDGRCMDHPNGVAAIEPTIEVLDGCRKMGVQVVWLNWGLTELDLESMPAGIQRGFMKDTLLACTSQIRPYVGLGSELPDNQGRVLFKGSWNADIHSRLKVHVKEGDVHCAKNRMSGLWSEEQELFGYLKDAGKETILFAGVNTDQCVLGTLTDAYNNGWNCVLIDDCCGTTTKGAREVVVGNVGDHYGFVIDSKGFVAAGSGKAG</sequence>
<reference evidence="4" key="1">
    <citation type="submission" date="2021-07" db="EMBL/GenBank/DDBJ databases">
        <authorList>
            <person name="Durling M."/>
        </authorList>
    </citation>
    <scope>NUCLEOTIDE SEQUENCE</scope>
</reference>
<dbReference type="InterPro" id="IPR000868">
    <property type="entry name" value="Isochorismatase-like_dom"/>
</dbReference>
<dbReference type="InterPro" id="IPR050272">
    <property type="entry name" value="Isochorismatase-like_hydrls"/>
</dbReference>
<accession>A0A9N9KNN0</accession>
<dbReference type="CDD" id="cd00431">
    <property type="entry name" value="cysteine_hydrolases"/>
    <property type="match status" value="1"/>
</dbReference>
<evidence type="ECO:0000313" key="4">
    <source>
        <dbReference type="EMBL" id="CAG8948792.1"/>
    </source>
</evidence>
<keyword evidence="2" id="KW-0378">Hydrolase</keyword>
<evidence type="ECO:0000256" key="2">
    <source>
        <dbReference type="ARBA" id="ARBA00022801"/>
    </source>
</evidence>
<dbReference type="OrthoDB" id="167809at2759"/>
<dbReference type="Gene3D" id="3.40.50.850">
    <property type="entry name" value="Isochorismatase-like"/>
    <property type="match status" value="1"/>
</dbReference>
<dbReference type="Proteomes" id="UP000696280">
    <property type="component" value="Unassembled WGS sequence"/>
</dbReference>
<gene>
    <name evidence="4" type="ORF">HYFRA_00001914</name>
</gene>
<feature type="domain" description="Isochorismatase-like" evidence="3">
    <location>
        <begin position="53"/>
        <end position="256"/>
    </location>
</feature>
<dbReference type="GO" id="GO:0016787">
    <property type="term" value="F:hydrolase activity"/>
    <property type="evidence" value="ECO:0007669"/>
    <property type="project" value="UniProtKB-KW"/>
</dbReference>
<keyword evidence="5" id="KW-1185">Reference proteome</keyword>
<protein>
    <recommendedName>
        <fullName evidence="3">Isochorismatase-like domain-containing protein</fullName>
    </recommendedName>
</protein>
<evidence type="ECO:0000256" key="1">
    <source>
        <dbReference type="ARBA" id="ARBA00006336"/>
    </source>
</evidence>
<dbReference type="EMBL" id="CAJVRL010000001">
    <property type="protein sequence ID" value="CAG8948792.1"/>
    <property type="molecule type" value="Genomic_DNA"/>
</dbReference>